<evidence type="ECO:0000313" key="2">
    <source>
        <dbReference type="Proteomes" id="UP000238348"/>
    </source>
</evidence>
<dbReference type="OrthoDB" id="3078209at2"/>
<evidence type="ECO:0000313" key="1">
    <source>
        <dbReference type="EMBL" id="AUX42490.1"/>
    </source>
</evidence>
<proteinExistence type="predicted"/>
<accession>A0A2L0ET72</accession>
<organism evidence="1 2">
    <name type="scientific">Sorangium cellulosum</name>
    <name type="common">Polyangium cellulosum</name>
    <dbReference type="NCBI Taxonomy" id="56"/>
    <lineage>
        <taxon>Bacteria</taxon>
        <taxon>Pseudomonadati</taxon>
        <taxon>Myxococcota</taxon>
        <taxon>Polyangia</taxon>
        <taxon>Polyangiales</taxon>
        <taxon>Polyangiaceae</taxon>
        <taxon>Sorangium</taxon>
    </lineage>
</organism>
<dbReference type="EMBL" id="CP012673">
    <property type="protein sequence ID" value="AUX42490.1"/>
    <property type="molecule type" value="Genomic_DNA"/>
</dbReference>
<dbReference type="Proteomes" id="UP000238348">
    <property type="component" value="Chromosome"/>
</dbReference>
<evidence type="ECO:0008006" key="3">
    <source>
        <dbReference type="Google" id="ProtNLM"/>
    </source>
</evidence>
<name>A0A2L0ET72_SORCE</name>
<reference evidence="1 2" key="1">
    <citation type="submission" date="2015-09" db="EMBL/GenBank/DDBJ databases">
        <title>Sorangium comparison.</title>
        <authorList>
            <person name="Zaburannyi N."/>
            <person name="Bunk B."/>
            <person name="Overmann J."/>
            <person name="Mueller R."/>
        </authorList>
    </citation>
    <scope>NUCLEOTIDE SEQUENCE [LARGE SCALE GENOMIC DNA]</scope>
    <source>
        <strain evidence="1 2">So ce26</strain>
    </source>
</reference>
<gene>
    <name evidence="1" type="ORF">SOCE26_039230</name>
</gene>
<protein>
    <recommendedName>
        <fullName evidence="3">Gingipain domain-containing protein</fullName>
    </recommendedName>
</protein>
<dbReference type="RefSeq" id="WP_159397083.1">
    <property type="nucleotide sequence ID" value="NZ_CP012673.1"/>
</dbReference>
<dbReference type="AlphaFoldDB" id="A0A2L0ET72"/>
<sequence>MTDVWMNDLVACNGIDGATGSYALDPVPLSLLADQARRHLKIPETPQPEPTRGIDFNVMPAMSDLSEMGWGVVFARDVPAPVRAALRPLLAQRETQAGRLFRTFEFDAASDTFQTWLARHGVAPGARDETRVPFYLLLVGSPAAIPFEFQYLLDIEYAVGRVAFDTAAEYEAYARAVVDYERAQARLAEREVVYWGPRHEGDSATELSADCLLAPLANGDGAARPVAETRRFRTTRHIAADGTRQNLVEALHRDRQRLPPAVLFTASHGLSWPKHHARHAPEQGALLGQEWERFTPVGPEARLAGADLGGDARVHGLVVFSFACYSAGTPALDNFRRHRADPPATIADRPFLSALPRRLLAHPNGGALAVIGHVDRAWGFSIRPPGTVARVQPFRTSLNLIMLGLPVGLATTDFSQRYATLSANLLTSLDGLDGYRRPMTDRELAAAWIERNDAQSYVLLGDPAARLRPEVLA</sequence>